<dbReference type="PANTHER" id="PTHR24171">
    <property type="entry name" value="ANKYRIN REPEAT DOMAIN-CONTAINING PROTEIN 39-RELATED"/>
    <property type="match status" value="1"/>
</dbReference>
<dbReference type="Gene3D" id="1.25.40.20">
    <property type="entry name" value="Ankyrin repeat-containing domain"/>
    <property type="match status" value="2"/>
</dbReference>
<dbReference type="OrthoDB" id="9812708at2"/>
<protein>
    <submittedName>
        <fullName evidence="5">Uncharacterized protein</fullName>
    </submittedName>
</protein>
<feature type="signal peptide" evidence="4">
    <location>
        <begin position="1"/>
        <end position="20"/>
    </location>
</feature>
<dbReference type="PROSITE" id="PS50297">
    <property type="entry name" value="ANK_REP_REGION"/>
    <property type="match status" value="2"/>
</dbReference>
<evidence type="ECO:0000256" key="3">
    <source>
        <dbReference type="PROSITE-ProRule" id="PRU00023"/>
    </source>
</evidence>
<keyword evidence="1" id="KW-0677">Repeat</keyword>
<keyword evidence="2 3" id="KW-0040">ANK repeat</keyword>
<dbReference type="InterPro" id="IPR036770">
    <property type="entry name" value="Ankyrin_rpt-contain_sf"/>
</dbReference>
<evidence type="ECO:0000256" key="4">
    <source>
        <dbReference type="SAM" id="SignalP"/>
    </source>
</evidence>
<evidence type="ECO:0000256" key="2">
    <source>
        <dbReference type="ARBA" id="ARBA00023043"/>
    </source>
</evidence>
<dbReference type="PROSITE" id="PS50088">
    <property type="entry name" value="ANK_REPEAT"/>
    <property type="match status" value="3"/>
</dbReference>
<sequence>MNIKYILFQYLLISATLCNANQLYDALADEDILKFQKILTSKTVNINEQDDQGYTILHFLIGLTEENDYTITKMLIDAGANPNIQDHWGNTPLHELIFFEDLFIDEDEPELENIYKNLVNLYIQSMKDLNIINKAEETPLLRALIHQSYIAAKLLLTSSANIDVNAQDDGMVTALDVAAMDNAVEIAKLLIDRGAHINNCDNHDHATALHYAILSDAFEVAQLLITSGANVTIRDKFGFQPYSYCKTKKMRDLFIK</sequence>
<dbReference type="InterPro" id="IPR002110">
    <property type="entry name" value="Ankyrin_rpt"/>
</dbReference>
<keyword evidence="6" id="KW-1185">Reference proteome</keyword>
<reference evidence="5 6" key="1">
    <citation type="submission" date="2017-12" db="EMBL/GenBank/DDBJ databases">
        <title>Chromulinavorax destructans is a abundant pathogen of dominant heterotrophic picoflagllates.</title>
        <authorList>
            <person name="Deeg C.M."/>
            <person name="Zimmer M."/>
            <person name="Suttle C.A."/>
        </authorList>
    </citation>
    <scope>NUCLEOTIDE SEQUENCE [LARGE SCALE GENOMIC DNA]</scope>
    <source>
        <strain evidence="5 6">SeV1</strain>
    </source>
</reference>
<gene>
    <name evidence="5" type="ORF">C0J27_05340</name>
</gene>
<organism evidence="5 6">
    <name type="scientific">Candidatus Chromulinivorax destructor</name>
    <dbReference type="NCBI Taxonomy" id="2066483"/>
    <lineage>
        <taxon>Bacteria</taxon>
        <taxon>Candidatus Babelota</taxon>
        <taxon>Candidatus Babeliae</taxon>
        <taxon>Candidatus Babeliales</taxon>
        <taxon>Candidatus Chromulinivoraceae</taxon>
        <taxon>Candidatus Chromulinivorax</taxon>
    </lineage>
</organism>
<name>A0A345ZCW0_9BACT</name>
<dbReference type="Pfam" id="PF13637">
    <property type="entry name" value="Ank_4"/>
    <property type="match status" value="1"/>
</dbReference>
<dbReference type="SMART" id="SM00248">
    <property type="entry name" value="ANK"/>
    <property type="match status" value="5"/>
</dbReference>
<dbReference type="KEGG" id="cdes:C0J27_05340"/>
<dbReference type="SUPFAM" id="SSF48403">
    <property type="entry name" value="Ankyrin repeat"/>
    <property type="match status" value="1"/>
</dbReference>
<evidence type="ECO:0000256" key="1">
    <source>
        <dbReference type="ARBA" id="ARBA00022737"/>
    </source>
</evidence>
<feature type="repeat" description="ANK" evidence="3">
    <location>
        <begin position="52"/>
        <end position="87"/>
    </location>
</feature>
<keyword evidence="4" id="KW-0732">Signal</keyword>
<feature type="repeat" description="ANK" evidence="3">
    <location>
        <begin position="204"/>
        <end position="236"/>
    </location>
</feature>
<feature type="repeat" description="ANK" evidence="3">
    <location>
        <begin position="170"/>
        <end position="202"/>
    </location>
</feature>
<feature type="chain" id="PRO_5016897418" evidence="4">
    <location>
        <begin position="21"/>
        <end position="256"/>
    </location>
</feature>
<proteinExistence type="predicted"/>
<evidence type="ECO:0000313" key="5">
    <source>
        <dbReference type="EMBL" id="AXK61127.1"/>
    </source>
</evidence>
<dbReference type="RefSeq" id="WP_115586142.1">
    <property type="nucleotide sequence ID" value="NZ_CP025544.1"/>
</dbReference>
<dbReference type="Proteomes" id="UP000254834">
    <property type="component" value="Chromosome"/>
</dbReference>
<dbReference type="Pfam" id="PF12796">
    <property type="entry name" value="Ank_2"/>
    <property type="match status" value="1"/>
</dbReference>
<dbReference type="EMBL" id="CP025544">
    <property type="protein sequence ID" value="AXK61127.1"/>
    <property type="molecule type" value="Genomic_DNA"/>
</dbReference>
<accession>A0A345ZCW0</accession>
<evidence type="ECO:0000313" key="6">
    <source>
        <dbReference type="Proteomes" id="UP000254834"/>
    </source>
</evidence>
<dbReference type="AlphaFoldDB" id="A0A345ZCW0"/>